<name>A0ACC3S4A6_9PEZI</name>
<protein>
    <submittedName>
        <fullName evidence="1">Uncharacterized protein</fullName>
    </submittedName>
</protein>
<sequence length="625" mass="70547">MEASPDRSGRSPKKLVLCCDGNPDPNAYHLVTTFRRLMSAYRHMDGEITERAGPVLKTHTCQDSDNGLPKGQGKKGKVQTPSNVTRIARAIAGKDDAKHPQIVYYQSGVGTGLSLWDHFIGGGTGLGISENIREAYSFLANNYVAGDSVFLVGFSRGAFTARSIGGLLGDLGLLQKKAMPYFPYIFYDWENAGSRKNDKHEQPSFIDHYMKATGATERPRELTEVANKFENIGNYLAEYKKLLIELGWIYEVPVKIKAIGVFDTVGSLGIPVNPKIAKIFHWARWIHEYKWFNTEIGNHVDYAFQALALDEHREPFTPAVWERPQGVHTHLKQVWFPGAHSNVGGSYEDTSSADITLAWMMDQLSGDHIRQEDESRWHSEDWIEFDEHYILEQYRLNNHKYKEVQQSKKPTWSLGNLYDSFTFPQSLVGYIDRTPGRYHKTDYDTGKPKRKEMLRNTNEYVHASVRERMKLHGAGSIAQDGPWYYIYPIFVWLYKRISKKFDAKHYNPRARALKGWELHEGGPAGHAANGLAKGSTSTGATSQQSIGTEGAGQSPRWVWVGGNDGPPQGHQVGPMEEDRLGRFELLLLRAFGEDIAKSVEMSNAGTRNPGQRRHIARLEERSSTL</sequence>
<keyword evidence="2" id="KW-1185">Reference proteome</keyword>
<dbReference type="EMBL" id="JAMKPW020000043">
    <property type="protein sequence ID" value="KAK8194387.1"/>
    <property type="molecule type" value="Genomic_DNA"/>
</dbReference>
<evidence type="ECO:0000313" key="1">
    <source>
        <dbReference type="EMBL" id="KAK8194387.1"/>
    </source>
</evidence>
<reference evidence="1" key="1">
    <citation type="submission" date="2024-02" db="EMBL/GenBank/DDBJ databases">
        <title>Metagenome Assembled Genome of Zalaria obscura JY119.</title>
        <authorList>
            <person name="Vighnesh L."/>
            <person name="Jagadeeshwari U."/>
            <person name="Venkata Ramana C."/>
            <person name="Sasikala C."/>
        </authorList>
    </citation>
    <scope>NUCLEOTIDE SEQUENCE</scope>
    <source>
        <strain evidence="1">JY119</strain>
    </source>
</reference>
<proteinExistence type="predicted"/>
<dbReference type="Proteomes" id="UP001320706">
    <property type="component" value="Unassembled WGS sequence"/>
</dbReference>
<gene>
    <name evidence="1" type="ORF">M8818_007577</name>
</gene>
<organism evidence="1 2">
    <name type="scientific">Zalaria obscura</name>
    <dbReference type="NCBI Taxonomy" id="2024903"/>
    <lineage>
        <taxon>Eukaryota</taxon>
        <taxon>Fungi</taxon>
        <taxon>Dikarya</taxon>
        <taxon>Ascomycota</taxon>
        <taxon>Pezizomycotina</taxon>
        <taxon>Dothideomycetes</taxon>
        <taxon>Dothideomycetidae</taxon>
        <taxon>Dothideales</taxon>
        <taxon>Zalariaceae</taxon>
        <taxon>Zalaria</taxon>
    </lineage>
</organism>
<comment type="caution">
    <text evidence="1">The sequence shown here is derived from an EMBL/GenBank/DDBJ whole genome shotgun (WGS) entry which is preliminary data.</text>
</comment>
<accession>A0ACC3S4A6</accession>
<evidence type="ECO:0000313" key="2">
    <source>
        <dbReference type="Proteomes" id="UP001320706"/>
    </source>
</evidence>